<accession>A0A830EDM5</accession>
<reference evidence="2" key="2">
    <citation type="submission" date="2020-09" db="EMBL/GenBank/DDBJ databases">
        <authorList>
            <person name="Sun Q."/>
            <person name="Ohkuma M."/>
        </authorList>
    </citation>
    <scope>NUCLEOTIDE SEQUENCE</scope>
    <source>
        <strain evidence="2">JCM 14359</strain>
    </source>
</reference>
<protein>
    <submittedName>
        <fullName evidence="2">Uncharacterized protein</fullName>
    </submittedName>
</protein>
<reference evidence="2" key="1">
    <citation type="journal article" date="2014" name="Int. J. Syst. Evol. Microbiol.">
        <title>Complete genome sequence of Corynebacterium casei LMG S-19264T (=DSM 44701T), isolated from a smear-ripened cheese.</title>
        <authorList>
            <consortium name="US DOE Joint Genome Institute (JGI-PGF)"/>
            <person name="Walter F."/>
            <person name="Albersmeier A."/>
            <person name="Kalinowski J."/>
            <person name="Ruckert C."/>
        </authorList>
    </citation>
    <scope>NUCLEOTIDE SEQUENCE</scope>
    <source>
        <strain evidence="2">JCM 14359</strain>
    </source>
</reference>
<feature type="region of interest" description="Disordered" evidence="1">
    <location>
        <begin position="1"/>
        <end position="40"/>
    </location>
</feature>
<dbReference type="AlphaFoldDB" id="A0A830EDM5"/>
<evidence type="ECO:0000256" key="1">
    <source>
        <dbReference type="SAM" id="MobiDB-lite"/>
    </source>
</evidence>
<dbReference type="InterPro" id="IPR011989">
    <property type="entry name" value="ARM-like"/>
</dbReference>
<organism evidence="2 3">
    <name type="scientific">Halobellus salinus</name>
    <dbReference type="NCBI Taxonomy" id="931585"/>
    <lineage>
        <taxon>Archaea</taxon>
        <taxon>Methanobacteriati</taxon>
        <taxon>Methanobacteriota</taxon>
        <taxon>Stenosarchaea group</taxon>
        <taxon>Halobacteria</taxon>
        <taxon>Halobacteriales</taxon>
        <taxon>Haloferacaceae</taxon>
        <taxon>Halobellus</taxon>
    </lineage>
</organism>
<keyword evidence="3" id="KW-1185">Reference proteome</keyword>
<dbReference type="EMBL" id="BMOC01000001">
    <property type="protein sequence ID" value="GGI94885.1"/>
    <property type="molecule type" value="Genomic_DNA"/>
</dbReference>
<evidence type="ECO:0000313" key="3">
    <source>
        <dbReference type="Proteomes" id="UP000653099"/>
    </source>
</evidence>
<dbReference type="Gene3D" id="1.25.10.10">
    <property type="entry name" value="Leucine-rich Repeat Variant"/>
    <property type="match status" value="1"/>
</dbReference>
<evidence type="ECO:0000313" key="2">
    <source>
        <dbReference type="EMBL" id="GGI94885.1"/>
    </source>
</evidence>
<dbReference type="RefSeq" id="WP_188785440.1">
    <property type="nucleotide sequence ID" value="NZ_BMOC01000001.1"/>
</dbReference>
<proteinExistence type="predicted"/>
<gene>
    <name evidence="2" type="ORF">GCM10008995_01380</name>
</gene>
<name>A0A830EDM5_9EURY</name>
<comment type="caution">
    <text evidence="2">The sequence shown here is derived from an EMBL/GenBank/DDBJ whole genome shotgun (WGS) entry which is preliminary data.</text>
</comment>
<sequence length="253" mass="26645">MSDDDSLFDRARRAVAGPTPAERAAELDDRADGDPSALDDDNVEDLIDLLDADDPEAVTDALHALGSLVRARPGSVEPAVPAVFAGLSERPASEWTGTTLGDASQSFMHDLSRGEVLLHVARSNPAALDPVVDDLADRFAAGTLEPRTIFALAYAVAAAPDRVDVDPSSVAGLVADNLQETVESAAESDDEGWTELSLQPMPTRGYIDLLDRFDDDALGADAVADVRDALETVSRLSHDEETVAAAEEALPDG</sequence>
<dbReference type="Proteomes" id="UP000653099">
    <property type="component" value="Unassembled WGS sequence"/>
</dbReference>
<feature type="compositionally biased region" description="Basic and acidic residues" evidence="1">
    <location>
        <begin position="23"/>
        <end position="33"/>
    </location>
</feature>